<reference evidence="1 2" key="1">
    <citation type="submission" date="2019-03" db="EMBL/GenBank/DDBJ databases">
        <title>Genomic Encyclopedia of Type Strains, Phase IV (KMG-IV): sequencing the most valuable type-strain genomes for metagenomic binning, comparative biology and taxonomic classification.</title>
        <authorList>
            <person name="Goeker M."/>
        </authorList>
    </citation>
    <scope>NUCLEOTIDE SEQUENCE [LARGE SCALE GENOMIC DNA]</scope>
    <source>
        <strain evidence="1 2">DSM 28679</strain>
    </source>
</reference>
<protein>
    <submittedName>
        <fullName evidence="1">Putative lipoprotein</fullName>
    </submittedName>
</protein>
<dbReference type="OrthoDB" id="8776561at2"/>
<name>A0A4R6U239_9GAMM</name>
<gene>
    <name evidence="1" type="ORF">DFQ45_10473</name>
</gene>
<sequence>MKTRFYTLLCCGLLLGGCQLLPGTPDNAPGKRLQGELGYIDGQWQLTTCDGGSLLPLELAEPWLQAAASCDAEQGQSCFADLEVRPAGQVTRVHRIQHEGHGCADDEFGHLLIRAAGNEPFWSVRLNSHGLVLQQPGQPAIALPYIHEQLGDGLQYISSQADHHVLQLWISPQPCIDSMSGAWHALSARLQWQGETFTGCAYHGAQQISSP</sequence>
<evidence type="ECO:0000313" key="2">
    <source>
        <dbReference type="Proteomes" id="UP000294575"/>
    </source>
</evidence>
<keyword evidence="1" id="KW-0449">Lipoprotein</keyword>
<proteinExistence type="predicted"/>
<evidence type="ECO:0000313" key="1">
    <source>
        <dbReference type="EMBL" id="TDQ38499.1"/>
    </source>
</evidence>
<dbReference type="EMBL" id="SNYK01000004">
    <property type="protein sequence ID" value="TDQ38499.1"/>
    <property type="molecule type" value="Genomic_DNA"/>
</dbReference>
<dbReference type="RefSeq" id="WP_101496215.1">
    <property type="nucleotide sequence ID" value="NZ_LNJZ01000005.1"/>
</dbReference>
<organism evidence="1 2">
    <name type="scientific">Thiopseudomonas denitrificans</name>
    <dbReference type="NCBI Taxonomy" id="1501432"/>
    <lineage>
        <taxon>Bacteria</taxon>
        <taxon>Pseudomonadati</taxon>
        <taxon>Pseudomonadota</taxon>
        <taxon>Gammaproteobacteria</taxon>
        <taxon>Pseudomonadales</taxon>
        <taxon>Pseudomonadaceae</taxon>
        <taxon>Thiopseudomonas</taxon>
    </lineage>
</organism>
<dbReference type="PROSITE" id="PS51257">
    <property type="entry name" value="PROKAR_LIPOPROTEIN"/>
    <property type="match status" value="1"/>
</dbReference>
<dbReference type="AlphaFoldDB" id="A0A4R6U239"/>
<accession>A0A4R6U239</accession>
<keyword evidence="2" id="KW-1185">Reference proteome</keyword>
<dbReference type="Proteomes" id="UP000294575">
    <property type="component" value="Unassembled WGS sequence"/>
</dbReference>
<comment type="caution">
    <text evidence="1">The sequence shown here is derived from an EMBL/GenBank/DDBJ whole genome shotgun (WGS) entry which is preliminary data.</text>
</comment>